<reference evidence="6 7" key="1">
    <citation type="journal article" date="2024" name="Nat. Commun.">
        <title>Phylogenomics reveals the evolutionary origins of lichenization in chlorophyte algae.</title>
        <authorList>
            <person name="Puginier C."/>
            <person name="Libourel C."/>
            <person name="Otte J."/>
            <person name="Skaloud P."/>
            <person name="Haon M."/>
            <person name="Grisel S."/>
            <person name="Petersen M."/>
            <person name="Berrin J.G."/>
            <person name="Delaux P.M."/>
            <person name="Dal Grande F."/>
            <person name="Keller J."/>
        </authorList>
    </citation>
    <scope>NUCLEOTIDE SEQUENCE [LARGE SCALE GENOMIC DNA]</scope>
    <source>
        <strain evidence="6 7">SAG 216-7</strain>
    </source>
</reference>
<evidence type="ECO:0000256" key="3">
    <source>
        <dbReference type="ARBA" id="ARBA00022592"/>
    </source>
</evidence>
<evidence type="ECO:0000313" key="6">
    <source>
        <dbReference type="EMBL" id="KAK9917387.1"/>
    </source>
</evidence>
<keyword evidence="4" id="KW-0732">Signal</keyword>
<name>A0ABR2Z0E6_9CHLO</name>
<evidence type="ECO:0000256" key="2">
    <source>
        <dbReference type="ARBA" id="ARBA00022448"/>
    </source>
</evidence>
<dbReference type="PIRSF" id="PIRSF002756">
    <property type="entry name" value="PstS"/>
    <property type="match status" value="1"/>
</dbReference>
<evidence type="ECO:0000313" key="7">
    <source>
        <dbReference type="Proteomes" id="UP001491310"/>
    </source>
</evidence>
<dbReference type="PANTHER" id="PTHR42996:SF1">
    <property type="entry name" value="PHOSPHATE-BINDING PROTEIN PSTS"/>
    <property type="match status" value="1"/>
</dbReference>
<evidence type="ECO:0000259" key="5">
    <source>
        <dbReference type="Pfam" id="PF12849"/>
    </source>
</evidence>
<dbReference type="InterPro" id="IPR050962">
    <property type="entry name" value="Phosphate-bind_PstS"/>
</dbReference>
<keyword evidence="2" id="KW-0813">Transport</keyword>
<protein>
    <recommendedName>
        <fullName evidence="5">PBP domain-containing protein</fullName>
    </recommendedName>
</protein>
<comment type="caution">
    <text evidence="6">The sequence shown here is derived from an EMBL/GenBank/DDBJ whole genome shotgun (WGS) entry which is preliminary data.</text>
</comment>
<keyword evidence="7" id="KW-1185">Reference proteome</keyword>
<dbReference type="Proteomes" id="UP001491310">
    <property type="component" value="Unassembled WGS sequence"/>
</dbReference>
<proteinExistence type="inferred from homology"/>
<organism evidence="6 7">
    <name type="scientific">Coccomyxa subellipsoidea</name>
    <dbReference type="NCBI Taxonomy" id="248742"/>
    <lineage>
        <taxon>Eukaryota</taxon>
        <taxon>Viridiplantae</taxon>
        <taxon>Chlorophyta</taxon>
        <taxon>core chlorophytes</taxon>
        <taxon>Trebouxiophyceae</taxon>
        <taxon>Trebouxiophyceae incertae sedis</taxon>
        <taxon>Coccomyxaceae</taxon>
        <taxon>Coccomyxa</taxon>
    </lineage>
</organism>
<dbReference type="InterPro" id="IPR005673">
    <property type="entry name" value="ABC_phos-bd_PstS"/>
</dbReference>
<dbReference type="InterPro" id="IPR024370">
    <property type="entry name" value="PBP_domain"/>
</dbReference>
<evidence type="ECO:0000256" key="1">
    <source>
        <dbReference type="ARBA" id="ARBA00008725"/>
    </source>
</evidence>
<comment type="similarity">
    <text evidence="1">Belongs to the PstS family.</text>
</comment>
<accession>A0ABR2Z0E6</accession>
<feature type="chain" id="PRO_5045083738" description="PBP domain-containing protein" evidence="4">
    <location>
        <begin position="30"/>
        <end position="392"/>
    </location>
</feature>
<sequence length="392" mass="41648">MTSGHGQLRWPAAQGLAAAVFLLASIVQAVDKDKSYTIIGGGGTALRDFVSDAVGNATQDANYKGLYLPFYTVGTGAGQQSFLNNTFQYAIGDFPLSKKDFESAERPILQIPISFGPVVIVANLTPEFHASSSLQLSAPVTAAIFQGNITTWDDPAILAINPNLTKLQPPIPAGTKIKVVGRSDSNAAAYAFSQWLAQAGNGTWALGVNKTLPTGPGVKVVIGGGNVTNYLLSTPFSIGYTDAYAAKKAKLPDAALRNEAGKFVRYSKADWTFPGINVSIPAATADWSKFNLTNLPGDKTYPVVTTSILVTNNDLTGRETRGAAQKAVFGYLLGPSVQGAATSYQQYPLNDKFLNASLTAVNSIRVVDSKDFFQSNQLPKLGAPYNINFQYS</sequence>
<evidence type="ECO:0000256" key="4">
    <source>
        <dbReference type="SAM" id="SignalP"/>
    </source>
</evidence>
<feature type="domain" description="PBP" evidence="5">
    <location>
        <begin position="37"/>
        <end position="314"/>
    </location>
</feature>
<feature type="signal peptide" evidence="4">
    <location>
        <begin position="1"/>
        <end position="29"/>
    </location>
</feature>
<gene>
    <name evidence="6" type="ORF">WJX75_003825</name>
</gene>
<dbReference type="Pfam" id="PF12849">
    <property type="entry name" value="PBP_like_2"/>
    <property type="match status" value="1"/>
</dbReference>
<dbReference type="EMBL" id="JALJOT010000002">
    <property type="protein sequence ID" value="KAK9917387.1"/>
    <property type="molecule type" value="Genomic_DNA"/>
</dbReference>
<keyword evidence="3" id="KW-0592">Phosphate transport</keyword>
<dbReference type="Gene3D" id="3.40.190.10">
    <property type="entry name" value="Periplasmic binding protein-like II"/>
    <property type="match status" value="2"/>
</dbReference>
<dbReference type="PANTHER" id="PTHR42996">
    <property type="entry name" value="PHOSPHATE-BINDING PROTEIN PSTS"/>
    <property type="match status" value="1"/>
</dbReference>
<dbReference type="SUPFAM" id="SSF53850">
    <property type="entry name" value="Periplasmic binding protein-like II"/>
    <property type="match status" value="1"/>
</dbReference>